<dbReference type="SUPFAM" id="SSF53448">
    <property type="entry name" value="Nucleotide-diphospho-sugar transferases"/>
    <property type="match status" value="1"/>
</dbReference>
<comment type="caution">
    <text evidence="3">The sequence shown here is derived from an EMBL/GenBank/DDBJ whole genome shotgun (WGS) entry which is preliminary data.</text>
</comment>
<evidence type="ECO:0000313" key="3">
    <source>
        <dbReference type="EMBL" id="MBD7969743.1"/>
    </source>
</evidence>
<comment type="similarity">
    <text evidence="1">Belongs to the glycosyltransferase 2 family.</text>
</comment>
<sequence>MNSKPVVTIVIPFYNCKYIGEAIGSALQQTYPHIEIIVVDDGSTQHTELITPYKDQIRYIRKVNGGTATALNTGIVHAKGQYFAWLSSDDAFLPHKVETQVNYMLEKRLSFTQSAYHYMNSLSEQTETIYPKLGSRSDMIHTLLSYCPINGCSVMLDTQVFGKVGLFNPNFRYAHDYEMWLRLLPHYELGCVDIPLIKYRMHEQMGTARHMEEIEKEIAVIQNLHRAALLSLL</sequence>
<dbReference type="InterPro" id="IPR001173">
    <property type="entry name" value="Glyco_trans_2-like"/>
</dbReference>
<feature type="domain" description="Glycosyltransferase 2-like" evidence="2">
    <location>
        <begin position="8"/>
        <end position="120"/>
    </location>
</feature>
<dbReference type="Pfam" id="PF00535">
    <property type="entry name" value="Glycos_transf_2"/>
    <property type="match status" value="1"/>
</dbReference>
<keyword evidence="4" id="KW-1185">Reference proteome</keyword>
<proteinExistence type="inferred from homology"/>
<evidence type="ECO:0000256" key="1">
    <source>
        <dbReference type="ARBA" id="ARBA00006739"/>
    </source>
</evidence>
<dbReference type="Gene3D" id="3.90.550.10">
    <property type="entry name" value="Spore Coat Polysaccharide Biosynthesis Protein SpsA, Chain A"/>
    <property type="match status" value="1"/>
</dbReference>
<gene>
    <name evidence="3" type="ORF">H9647_16900</name>
</gene>
<evidence type="ECO:0000313" key="4">
    <source>
        <dbReference type="Proteomes" id="UP000608071"/>
    </source>
</evidence>
<accession>A0ABR8T1V4</accession>
<protein>
    <submittedName>
        <fullName evidence="3">Glycosyltransferase</fullName>
    </submittedName>
</protein>
<evidence type="ECO:0000259" key="2">
    <source>
        <dbReference type="Pfam" id="PF00535"/>
    </source>
</evidence>
<dbReference type="PANTHER" id="PTHR22916">
    <property type="entry name" value="GLYCOSYLTRANSFERASE"/>
    <property type="match status" value="1"/>
</dbReference>
<dbReference type="InterPro" id="IPR029044">
    <property type="entry name" value="Nucleotide-diphossugar_trans"/>
</dbReference>
<dbReference type="Proteomes" id="UP000608071">
    <property type="component" value="Unassembled WGS sequence"/>
</dbReference>
<organism evidence="3 4">
    <name type="scientific">Paenibacillus gallinarum</name>
    <dbReference type="NCBI Taxonomy" id="2762232"/>
    <lineage>
        <taxon>Bacteria</taxon>
        <taxon>Bacillati</taxon>
        <taxon>Bacillota</taxon>
        <taxon>Bacilli</taxon>
        <taxon>Bacillales</taxon>
        <taxon>Paenibacillaceae</taxon>
        <taxon>Paenibacillus</taxon>
    </lineage>
</organism>
<name>A0ABR8T1V4_9BACL</name>
<dbReference type="PANTHER" id="PTHR22916:SF3">
    <property type="entry name" value="UDP-GLCNAC:BETAGAL BETA-1,3-N-ACETYLGLUCOSAMINYLTRANSFERASE-LIKE PROTEIN 1"/>
    <property type="match status" value="1"/>
</dbReference>
<reference evidence="3 4" key="1">
    <citation type="submission" date="2020-08" db="EMBL/GenBank/DDBJ databases">
        <title>A Genomic Blueprint of the Chicken Gut Microbiome.</title>
        <authorList>
            <person name="Gilroy R."/>
            <person name="Ravi A."/>
            <person name="Getino M."/>
            <person name="Pursley I."/>
            <person name="Horton D.L."/>
            <person name="Alikhan N.-F."/>
            <person name="Baker D."/>
            <person name="Gharbi K."/>
            <person name="Hall N."/>
            <person name="Watson M."/>
            <person name="Adriaenssens E.M."/>
            <person name="Foster-Nyarko E."/>
            <person name="Jarju S."/>
            <person name="Secka A."/>
            <person name="Antonio M."/>
            <person name="Oren A."/>
            <person name="Chaudhuri R."/>
            <person name="La Ragione R.M."/>
            <person name="Hildebrand F."/>
            <person name="Pallen M.J."/>
        </authorList>
    </citation>
    <scope>NUCLEOTIDE SEQUENCE [LARGE SCALE GENOMIC DNA]</scope>
    <source>
        <strain evidence="3 4">Sa2BVA9</strain>
    </source>
</reference>
<dbReference type="EMBL" id="JACSQL010000008">
    <property type="protein sequence ID" value="MBD7969743.1"/>
    <property type="molecule type" value="Genomic_DNA"/>
</dbReference>
<dbReference type="RefSeq" id="WP_191802120.1">
    <property type="nucleotide sequence ID" value="NZ_JACSQL010000008.1"/>
</dbReference>